<dbReference type="PANTHER" id="PTHR13130:SF4">
    <property type="entry name" value="MEDIATOR OF RNA POLYMERASE II TRANSCRIPTION SUBUNIT 27"/>
    <property type="match status" value="1"/>
</dbReference>
<dbReference type="AlphaFoldDB" id="R7QC80"/>
<comment type="similarity">
    <text evidence="2">Belongs to the Mediator complex subunit 27 family.</text>
</comment>
<evidence type="ECO:0000313" key="8">
    <source>
        <dbReference type="Proteomes" id="UP000012073"/>
    </source>
</evidence>
<dbReference type="GeneID" id="17322599"/>
<keyword evidence="3" id="KW-0805">Transcription regulation</keyword>
<dbReference type="EMBL" id="HG001716">
    <property type="protein sequence ID" value="CDF35065.1"/>
    <property type="molecule type" value="Genomic_DNA"/>
</dbReference>
<organism evidence="7 8">
    <name type="scientific">Chondrus crispus</name>
    <name type="common">Carrageen Irish moss</name>
    <name type="synonym">Polymorpha crispa</name>
    <dbReference type="NCBI Taxonomy" id="2769"/>
    <lineage>
        <taxon>Eukaryota</taxon>
        <taxon>Rhodophyta</taxon>
        <taxon>Florideophyceae</taxon>
        <taxon>Rhodymeniophycidae</taxon>
        <taxon>Gigartinales</taxon>
        <taxon>Gigartinaceae</taxon>
        <taxon>Chondrus</taxon>
    </lineage>
</organism>
<name>R7QC80_CHOCR</name>
<evidence type="ECO:0000256" key="6">
    <source>
        <dbReference type="SAM" id="MobiDB-lite"/>
    </source>
</evidence>
<evidence type="ECO:0000256" key="5">
    <source>
        <dbReference type="ARBA" id="ARBA00023242"/>
    </source>
</evidence>
<dbReference type="Gramene" id="CDF35065">
    <property type="protein sequence ID" value="CDF35065"/>
    <property type="gene ID" value="CHC_T00003392001"/>
</dbReference>
<evidence type="ECO:0000256" key="1">
    <source>
        <dbReference type="ARBA" id="ARBA00004123"/>
    </source>
</evidence>
<dbReference type="GO" id="GO:0016592">
    <property type="term" value="C:mediator complex"/>
    <property type="evidence" value="ECO:0007669"/>
    <property type="project" value="InterPro"/>
</dbReference>
<dbReference type="GO" id="GO:0003713">
    <property type="term" value="F:transcription coactivator activity"/>
    <property type="evidence" value="ECO:0007669"/>
    <property type="project" value="TreeGrafter"/>
</dbReference>
<dbReference type="PANTHER" id="PTHR13130">
    <property type="entry name" value="34 KDA TRANSCRIPTIONAL CO-ACTIVATOR-RELATED"/>
    <property type="match status" value="1"/>
</dbReference>
<evidence type="ECO:0000256" key="2">
    <source>
        <dbReference type="ARBA" id="ARBA00008048"/>
    </source>
</evidence>
<dbReference type="Pfam" id="PF11571">
    <property type="entry name" value="Med27"/>
    <property type="match status" value="1"/>
</dbReference>
<proteinExistence type="inferred from homology"/>
<keyword evidence="5" id="KW-0539">Nucleus</keyword>
<dbReference type="InterPro" id="IPR021627">
    <property type="entry name" value="Mediator_Med27"/>
</dbReference>
<reference evidence="8" key="1">
    <citation type="journal article" date="2013" name="Proc. Natl. Acad. Sci. U.S.A.">
        <title>Genome structure and metabolic features in the red seaweed Chondrus crispus shed light on evolution of the Archaeplastida.</title>
        <authorList>
            <person name="Collen J."/>
            <person name="Porcel B."/>
            <person name="Carre W."/>
            <person name="Ball S.G."/>
            <person name="Chaparro C."/>
            <person name="Tonon T."/>
            <person name="Barbeyron T."/>
            <person name="Michel G."/>
            <person name="Noel B."/>
            <person name="Valentin K."/>
            <person name="Elias M."/>
            <person name="Artiguenave F."/>
            <person name="Arun A."/>
            <person name="Aury J.M."/>
            <person name="Barbosa-Neto J.F."/>
            <person name="Bothwell J.H."/>
            <person name="Bouget F.Y."/>
            <person name="Brillet L."/>
            <person name="Cabello-Hurtado F."/>
            <person name="Capella-Gutierrez S."/>
            <person name="Charrier B."/>
            <person name="Cladiere L."/>
            <person name="Cock J.M."/>
            <person name="Coelho S.M."/>
            <person name="Colleoni C."/>
            <person name="Czjzek M."/>
            <person name="Da Silva C."/>
            <person name="Delage L."/>
            <person name="Denoeud F."/>
            <person name="Deschamps P."/>
            <person name="Dittami S.M."/>
            <person name="Gabaldon T."/>
            <person name="Gachon C.M."/>
            <person name="Groisillier A."/>
            <person name="Herve C."/>
            <person name="Jabbari K."/>
            <person name="Katinka M."/>
            <person name="Kloareg B."/>
            <person name="Kowalczyk N."/>
            <person name="Labadie K."/>
            <person name="Leblanc C."/>
            <person name="Lopez P.J."/>
            <person name="McLachlan D.H."/>
            <person name="Meslet-Cladiere L."/>
            <person name="Moustafa A."/>
            <person name="Nehr Z."/>
            <person name="Nyvall Collen P."/>
            <person name="Panaud O."/>
            <person name="Partensky F."/>
            <person name="Poulain J."/>
            <person name="Rensing S.A."/>
            <person name="Rousvoal S."/>
            <person name="Samson G."/>
            <person name="Symeonidi A."/>
            <person name="Weissenbach J."/>
            <person name="Zambounis A."/>
            <person name="Wincker P."/>
            <person name="Boyen C."/>
        </authorList>
    </citation>
    <scope>NUCLEOTIDE SEQUENCE [LARGE SCALE GENOMIC DNA]</scope>
    <source>
        <strain evidence="8">cv. Stackhouse</strain>
    </source>
</reference>
<keyword evidence="4" id="KW-0804">Transcription</keyword>
<protein>
    <submittedName>
        <fullName evidence="7">Uncharacterized protein</fullName>
    </submittedName>
</protein>
<accession>R7QC80</accession>
<dbReference type="KEGG" id="ccp:CHC_T00003392001"/>
<keyword evidence="8" id="KW-1185">Reference proteome</keyword>
<evidence type="ECO:0000313" key="7">
    <source>
        <dbReference type="EMBL" id="CDF35065.1"/>
    </source>
</evidence>
<evidence type="ECO:0000256" key="4">
    <source>
        <dbReference type="ARBA" id="ARBA00023163"/>
    </source>
</evidence>
<dbReference type="GO" id="GO:0006357">
    <property type="term" value="P:regulation of transcription by RNA polymerase II"/>
    <property type="evidence" value="ECO:0007669"/>
    <property type="project" value="TreeGrafter"/>
</dbReference>
<feature type="region of interest" description="Disordered" evidence="6">
    <location>
        <begin position="295"/>
        <end position="392"/>
    </location>
</feature>
<comment type="subcellular location">
    <subcellularLocation>
        <location evidence="1">Nucleus</location>
    </subcellularLocation>
</comment>
<feature type="compositionally biased region" description="Low complexity" evidence="6">
    <location>
        <begin position="315"/>
        <end position="332"/>
    </location>
</feature>
<dbReference type="Proteomes" id="UP000012073">
    <property type="component" value="Unassembled WGS sequence"/>
</dbReference>
<sequence length="392" mass="43207">MLKTHIGQLARPETTADRDVLKTLIQRTQRLEAHLHKVEVTLTRSKPGPRIPTRPTASTPPSIRAKRALSVLLTGLNSSNCAKRLGNMAGHDSPDITDDERDRIVRRKTEAIVGKPILLSSTGKVKATPIRDDSIAATLKRAARGTDLSLVQIHSSNGVLFECRNVFRAYMWFKQVDPPTEKRTPAELRHSYNVPEHIAFFGIDERNISRWSRSQYGVFNVVSERANAAIRFYMNRETTGEDAFVALVKWLSRHKSLFTAKCERRRVAFDASRGMFLPPCVYPFEEDASPRFTRGSIPLRHISSNPAPPTVRLPAGSAAQQQAQVQAAHANAPNSGPQQSRGGTAAAHAAAAAAQQARRQGQSIAKQQPVPVTMGATRAPSVDTRAAQNRQR</sequence>
<dbReference type="OrthoDB" id="1868004at2759"/>
<evidence type="ECO:0000256" key="3">
    <source>
        <dbReference type="ARBA" id="ARBA00023015"/>
    </source>
</evidence>
<dbReference type="RefSeq" id="XP_005714884.1">
    <property type="nucleotide sequence ID" value="XM_005714827.1"/>
</dbReference>
<gene>
    <name evidence="7" type="ORF">CHC_T00003392001</name>
</gene>
<feature type="compositionally biased region" description="Low complexity" evidence="6">
    <location>
        <begin position="341"/>
        <end position="362"/>
    </location>
</feature>